<dbReference type="OrthoDB" id="2506005at2759"/>
<comment type="caution">
    <text evidence="1">The sequence shown here is derived from an EMBL/GenBank/DDBJ whole genome shotgun (WGS) entry which is preliminary data.</text>
</comment>
<dbReference type="EMBL" id="AVOT02136646">
    <property type="protein sequence ID" value="MBW0590023.1"/>
    <property type="molecule type" value="Genomic_DNA"/>
</dbReference>
<accession>A0A9Q3KXB0</accession>
<dbReference type="Proteomes" id="UP000765509">
    <property type="component" value="Unassembled WGS sequence"/>
</dbReference>
<organism evidence="1 2">
    <name type="scientific">Austropuccinia psidii MF-1</name>
    <dbReference type="NCBI Taxonomy" id="1389203"/>
    <lineage>
        <taxon>Eukaryota</taxon>
        <taxon>Fungi</taxon>
        <taxon>Dikarya</taxon>
        <taxon>Basidiomycota</taxon>
        <taxon>Pucciniomycotina</taxon>
        <taxon>Pucciniomycetes</taxon>
        <taxon>Pucciniales</taxon>
        <taxon>Sphaerophragmiaceae</taxon>
        <taxon>Austropuccinia</taxon>
    </lineage>
</organism>
<reference evidence="1" key="1">
    <citation type="submission" date="2021-03" db="EMBL/GenBank/DDBJ databases">
        <title>Draft genome sequence of rust myrtle Austropuccinia psidii MF-1, a brazilian biotype.</title>
        <authorList>
            <person name="Quecine M.C."/>
            <person name="Pachon D.M.R."/>
            <person name="Bonatelli M.L."/>
            <person name="Correr F.H."/>
            <person name="Franceschini L.M."/>
            <person name="Leite T.F."/>
            <person name="Margarido G.R.A."/>
            <person name="Almeida C.A."/>
            <person name="Ferrarezi J.A."/>
            <person name="Labate C.A."/>
        </authorList>
    </citation>
    <scope>NUCLEOTIDE SEQUENCE</scope>
    <source>
        <strain evidence="1">MF-1</strain>
    </source>
</reference>
<keyword evidence="2" id="KW-1185">Reference proteome</keyword>
<evidence type="ECO:0000313" key="2">
    <source>
        <dbReference type="Proteomes" id="UP000765509"/>
    </source>
</evidence>
<sequence length="141" mass="16094">MDWVSISYQGNLDDFIIKCQKAMIDMASVNIKIPPDFLSYWILGKLCDNINMYHLADSQAMSLDATKNPSTTLNCLQSFERHQESKHHSSTAEKNSEAFITATNMNTQFPSKMVYFCANGTHNPLNTTHKPNRCYVKFPHL</sequence>
<name>A0A9Q3KXB0_9BASI</name>
<gene>
    <name evidence="1" type="ORF">O181_129738</name>
</gene>
<dbReference type="AlphaFoldDB" id="A0A9Q3KXB0"/>
<proteinExistence type="predicted"/>
<evidence type="ECO:0000313" key="1">
    <source>
        <dbReference type="EMBL" id="MBW0590023.1"/>
    </source>
</evidence>
<protein>
    <submittedName>
        <fullName evidence="1">Uncharacterized protein</fullName>
    </submittedName>
</protein>